<dbReference type="PANTHER" id="PTHR35527">
    <property type="entry name" value="CHOLOYLGLYCINE HYDROLASE"/>
    <property type="match status" value="1"/>
</dbReference>
<feature type="chain" id="PRO_5047253290" evidence="1">
    <location>
        <begin position="34"/>
        <end position="410"/>
    </location>
</feature>
<dbReference type="Proteomes" id="UP001200470">
    <property type="component" value="Unassembled WGS sequence"/>
</dbReference>
<dbReference type="RefSeq" id="WP_094434973.1">
    <property type="nucleotide sequence ID" value="NZ_JADYTN010000009.1"/>
</dbReference>
<dbReference type="InterPro" id="IPR029055">
    <property type="entry name" value="Ntn_hydrolases_N"/>
</dbReference>
<accession>A0ABS9CEN8</accession>
<evidence type="ECO:0000256" key="1">
    <source>
        <dbReference type="SAM" id="SignalP"/>
    </source>
</evidence>
<protein>
    <submittedName>
        <fullName evidence="3">Linear amide C-N hydrolase</fullName>
    </submittedName>
</protein>
<name>A0ABS9CEN8_9BACT</name>
<dbReference type="Pfam" id="PF03417">
    <property type="entry name" value="AAT"/>
    <property type="match status" value="1"/>
</dbReference>
<keyword evidence="3" id="KW-0378">Hydrolase</keyword>
<dbReference type="GO" id="GO:0016787">
    <property type="term" value="F:hydrolase activity"/>
    <property type="evidence" value="ECO:0007669"/>
    <property type="project" value="UniProtKB-KW"/>
</dbReference>
<comment type="caution">
    <text evidence="3">The sequence shown here is derived from an EMBL/GenBank/DDBJ whole genome shotgun (WGS) entry which is preliminary data.</text>
</comment>
<keyword evidence="4" id="KW-1185">Reference proteome</keyword>
<sequence length="410" mass="45606">MRKNNEFFRTKFLRLSTCFLVSVASVSSLLLSASCSDDDNVPPDVTKKNPTTFIKDAEKVAMLRSMKDVDGSGRLYEINYTADYKLDDVLKSGFTETNQLFNYVAYLLYDSLPGKKAQVSFDAGCSAFAVPDRQSGNFLMGRNYDFCHATEDGKGYKSIAAIIVHTAPEGGKKSISMVDGMQLGFGQGFYTDGKSDLSPLMGLPYAALDGINEDGFAIGVLALRENQTKQNDKNKPRIGTTTAIRMLLDRASTVKEALAMLAGYNMDMQGSGRSNYHYFMADATGDYAIVEYTLEKGETIPTVMEKFTGNDTLRCVTNFYVSPTMVGTNDGWGSLHGKERYWTLRNCLARNNYCLDSKQAMSLLQDVSQPADLKNITSQTQWSCLYNLSEKTLRLAILREYGKIYNFKVE</sequence>
<dbReference type="PANTHER" id="PTHR35527:SF2">
    <property type="entry name" value="HYDROLASE"/>
    <property type="match status" value="1"/>
</dbReference>
<proteinExistence type="predicted"/>
<gene>
    <name evidence="3" type="ORF">I6E12_05505</name>
</gene>
<dbReference type="InterPro" id="IPR052193">
    <property type="entry name" value="Peptidase_C59"/>
</dbReference>
<dbReference type="EMBL" id="JADYTN010000009">
    <property type="protein sequence ID" value="MCF2563565.1"/>
    <property type="molecule type" value="Genomic_DNA"/>
</dbReference>
<evidence type="ECO:0000313" key="3">
    <source>
        <dbReference type="EMBL" id="MCF2563565.1"/>
    </source>
</evidence>
<dbReference type="InterPro" id="IPR005079">
    <property type="entry name" value="Peptidase_C45_hydrolase"/>
</dbReference>
<evidence type="ECO:0000313" key="4">
    <source>
        <dbReference type="Proteomes" id="UP001200470"/>
    </source>
</evidence>
<organism evidence="3 4">
    <name type="scientific">Xylanibacter brevis</name>
    <dbReference type="NCBI Taxonomy" id="83231"/>
    <lineage>
        <taxon>Bacteria</taxon>
        <taxon>Pseudomonadati</taxon>
        <taxon>Bacteroidota</taxon>
        <taxon>Bacteroidia</taxon>
        <taxon>Bacteroidales</taxon>
        <taxon>Prevotellaceae</taxon>
        <taxon>Xylanibacter</taxon>
    </lineage>
</organism>
<feature type="domain" description="Peptidase C45 hydrolase" evidence="2">
    <location>
        <begin position="205"/>
        <end position="395"/>
    </location>
</feature>
<feature type="signal peptide" evidence="1">
    <location>
        <begin position="1"/>
        <end position="33"/>
    </location>
</feature>
<keyword evidence="1" id="KW-0732">Signal</keyword>
<dbReference type="SUPFAM" id="SSF56235">
    <property type="entry name" value="N-terminal nucleophile aminohydrolases (Ntn hydrolases)"/>
    <property type="match status" value="1"/>
</dbReference>
<reference evidence="3 4" key="1">
    <citation type="submission" date="2020-12" db="EMBL/GenBank/DDBJ databases">
        <title>Whole genome sequences of gut porcine anaerobes.</title>
        <authorList>
            <person name="Kubasova T."/>
            <person name="Jahodarova E."/>
            <person name="Rychlik I."/>
        </authorList>
    </citation>
    <scope>NUCLEOTIDE SEQUENCE [LARGE SCALE GENOMIC DNA]</scope>
    <source>
        <strain evidence="3 4">An925</strain>
    </source>
</reference>
<dbReference type="PROSITE" id="PS51257">
    <property type="entry name" value="PROKAR_LIPOPROTEIN"/>
    <property type="match status" value="1"/>
</dbReference>
<dbReference type="Gene3D" id="3.60.60.10">
    <property type="entry name" value="Penicillin V Acylase, Chain A"/>
    <property type="match status" value="1"/>
</dbReference>
<evidence type="ECO:0000259" key="2">
    <source>
        <dbReference type="Pfam" id="PF03417"/>
    </source>
</evidence>